<evidence type="ECO:0000256" key="1">
    <source>
        <dbReference type="SAM" id="MobiDB-lite"/>
    </source>
</evidence>
<keyword evidence="3" id="KW-1185">Reference proteome</keyword>
<dbReference type="EMBL" id="MVGC01000149">
    <property type="protein sequence ID" value="RJE22818.1"/>
    <property type="molecule type" value="Genomic_DNA"/>
</dbReference>
<protein>
    <submittedName>
        <fullName evidence="2">Uncharacterized protein</fullName>
    </submittedName>
</protein>
<evidence type="ECO:0000313" key="2">
    <source>
        <dbReference type="EMBL" id="RJE22818.1"/>
    </source>
</evidence>
<evidence type="ECO:0000313" key="3">
    <source>
        <dbReference type="Proteomes" id="UP000266188"/>
    </source>
</evidence>
<gene>
    <name evidence="2" type="ORF">PHISCL_04837</name>
</gene>
<dbReference type="Proteomes" id="UP000266188">
    <property type="component" value="Unassembled WGS sequence"/>
</dbReference>
<feature type="region of interest" description="Disordered" evidence="1">
    <location>
        <begin position="1"/>
        <end position="93"/>
    </location>
</feature>
<feature type="compositionally biased region" description="Basic and acidic residues" evidence="1">
    <location>
        <begin position="1"/>
        <end position="14"/>
    </location>
</feature>
<sequence length="93" mass="10748">MYKPAAKENLEKRTTRSRSPPSEEQDMPSNDETQQEQSISNIDRDIMGVTSKGRPPRISRRKRSEYANRSWNRGPDHKRIGRTGSKHRSTTGH</sequence>
<feature type="compositionally biased region" description="Polar residues" evidence="1">
    <location>
        <begin position="17"/>
        <end position="41"/>
    </location>
</feature>
<feature type="compositionally biased region" description="Basic residues" evidence="1">
    <location>
        <begin position="79"/>
        <end position="93"/>
    </location>
</feature>
<accession>A0A3A2ZHW2</accession>
<feature type="compositionally biased region" description="Basic residues" evidence="1">
    <location>
        <begin position="54"/>
        <end position="63"/>
    </location>
</feature>
<name>A0A3A2ZHW2_9EURO</name>
<reference evidence="3" key="1">
    <citation type="submission" date="2017-02" db="EMBL/GenBank/DDBJ databases">
        <authorList>
            <person name="Tafer H."/>
            <person name="Lopandic K."/>
        </authorList>
    </citation>
    <scope>NUCLEOTIDE SEQUENCE [LARGE SCALE GENOMIC DNA]</scope>
    <source>
        <strain evidence="3">CBS 366.77</strain>
    </source>
</reference>
<dbReference type="AlphaFoldDB" id="A0A3A2ZHW2"/>
<comment type="caution">
    <text evidence="2">The sequence shown here is derived from an EMBL/GenBank/DDBJ whole genome shotgun (WGS) entry which is preliminary data.</text>
</comment>
<proteinExistence type="predicted"/>
<organism evidence="2 3">
    <name type="scientific">Aspergillus sclerotialis</name>
    <dbReference type="NCBI Taxonomy" id="2070753"/>
    <lineage>
        <taxon>Eukaryota</taxon>
        <taxon>Fungi</taxon>
        <taxon>Dikarya</taxon>
        <taxon>Ascomycota</taxon>
        <taxon>Pezizomycotina</taxon>
        <taxon>Eurotiomycetes</taxon>
        <taxon>Eurotiomycetidae</taxon>
        <taxon>Eurotiales</taxon>
        <taxon>Aspergillaceae</taxon>
        <taxon>Aspergillus</taxon>
        <taxon>Aspergillus subgen. Polypaecilum</taxon>
    </lineage>
</organism>
<dbReference type="OrthoDB" id="10448008at2759"/>